<accession>A0A016UQQ6</accession>
<dbReference type="Gene3D" id="3.60.10.10">
    <property type="entry name" value="Endonuclease/exonuclease/phosphatase"/>
    <property type="match status" value="1"/>
</dbReference>
<keyword evidence="2" id="KW-1185">Reference proteome</keyword>
<dbReference type="EMBL" id="JARK01001367">
    <property type="protein sequence ID" value="EYC17261.1"/>
    <property type="molecule type" value="Genomic_DNA"/>
</dbReference>
<evidence type="ECO:0008006" key="3">
    <source>
        <dbReference type="Google" id="ProtNLM"/>
    </source>
</evidence>
<comment type="caution">
    <text evidence="1">The sequence shown here is derived from an EMBL/GenBank/DDBJ whole genome shotgun (WGS) entry which is preliminary data.</text>
</comment>
<evidence type="ECO:0000313" key="1">
    <source>
        <dbReference type="EMBL" id="EYC17261.1"/>
    </source>
</evidence>
<dbReference type="AlphaFoldDB" id="A0A016UQQ6"/>
<dbReference type="InterPro" id="IPR036691">
    <property type="entry name" value="Endo/exonu/phosph_ase_sf"/>
</dbReference>
<organism evidence="1 2">
    <name type="scientific">Ancylostoma ceylanicum</name>
    <dbReference type="NCBI Taxonomy" id="53326"/>
    <lineage>
        <taxon>Eukaryota</taxon>
        <taxon>Metazoa</taxon>
        <taxon>Ecdysozoa</taxon>
        <taxon>Nematoda</taxon>
        <taxon>Chromadorea</taxon>
        <taxon>Rhabditida</taxon>
        <taxon>Rhabditina</taxon>
        <taxon>Rhabditomorpha</taxon>
        <taxon>Strongyloidea</taxon>
        <taxon>Ancylostomatidae</taxon>
        <taxon>Ancylostomatinae</taxon>
        <taxon>Ancylostoma</taxon>
    </lineage>
</organism>
<protein>
    <recommendedName>
        <fullName evidence="3">Endonuclease/exonuclease/phosphatase domain-containing protein</fullName>
    </recommendedName>
</protein>
<gene>
    <name evidence="1" type="primary">Acey_s0031.g2361</name>
    <name evidence="1" type="ORF">Y032_0031g2361</name>
</gene>
<proteinExistence type="predicted"/>
<name>A0A016UQQ6_9BILA</name>
<sequence>MNLGTYNVRTLNSEAALSFLFDELRNIKIDIVAVCETRRKKEMSVKWNDGSEVMLGAAKSGVGGVGFIVLPSIASRIISIEIISHRLAILKLNVGTSSTMKVQCMRPRRLPATMKSRTSMKNSIVT</sequence>
<reference evidence="2" key="1">
    <citation type="journal article" date="2015" name="Nat. Genet.">
        <title>The genome and transcriptome of the zoonotic hookworm Ancylostoma ceylanicum identify infection-specific gene families.</title>
        <authorList>
            <person name="Schwarz E.M."/>
            <person name="Hu Y."/>
            <person name="Antoshechkin I."/>
            <person name="Miller M.M."/>
            <person name="Sternberg P.W."/>
            <person name="Aroian R.V."/>
        </authorList>
    </citation>
    <scope>NUCLEOTIDE SEQUENCE</scope>
    <source>
        <strain evidence="2">HY135</strain>
    </source>
</reference>
<dbReference type="Proteomes" id="UP000024635">
    <property type="component" value="Unassembled WGS sequence"/>
</dbReference>
<evidence type="ECO:0000313" key="2">
    <source>
        <dbReference type="Proteomes" id="UP000024635"/>
    </source>
</evidence>
<dbReference type="SUPFAM" id="SSF56219">
    <property type="entry name" value="DNase I-like"/>
    <property type="match status" value="1"/>
</dbReference>
<dbReference type="OrthoDB" id="407509at2759"/>